<name>A0A5D2JBI3_GOSTO</name>
<gene>
    <name evidence="1" type="ORF">ES332_D09G009100v1</name>
</gene>
<proteinExistence type="predicted"/>
<reference evidence="1 2" key="1">
    <citation type="submission" date="2019-07" db="EMBL/GenBank/DDBJ databases">
        <title>WGS assembly of Gossypium tomentosum.</title>
        <authorList>
            <person name="Chen Z.J."/>
            <person name="Sreedasyam A."/>
            <person name="Ando A."/>
            <person name="Song Q."/>
            <person name="De L."/>
            <person name="Hulse-Kemp A."/>
            <person name="Ding M."/>
            <person name="Ye W."/>
            <person name="Kirkbride R."/>
            <person name="Jenkins J."/>
            <person name="Plott C."/>
            <person name="Lovell J."/>
            <person name="Lin Y.-M."/>
            <person name="Vaughn R."/>
            <person name="Liu B."/>
            <person name="Li W."/>
            <person name="Simpson S."/>
            <person name="Scheffler B."/>
            <person name="Saski C."/>
            <person name="Grover C."/>
            <person name="Hu G."/>
            <person name="Conover J."/>
            <person name="Carlson J."/>
            <person name="Shu S."/>
            <person name="Boston L."/>
            <person name="Williams M."/>
            <person name="Peterson D."/>
            <person name="Mcgee K."/>
            <person name="Jones D."/>
            <person name="Wendel J."/>
            <person name="Stelly D."/>
            <person name="Grimwood J."/>
            <person name="Schmutz J."/>
        </authorList>
    </citation>
    <scope>NUCLEOTIDE SEQUENCE [LARGE SCALE GENOMIC DNA]</scope>
    <source>
        <strain evidence="1">7179.01</strain>
    </source>
</reference>
<evidence type="ECO:0000313" key="2">
    <source>
        <dbReference type="Proteomes" id="UP000322667"/>
    </source>
</evidence>
<accession>A0A5D2JBI3</accession>
<dbReference type="Proteomes" id="UP000322667">
    <property type="component" value="Chromosome D09"/>
</dbReference>
<organism evidence="1 2">
    <name type="scientific">Gossypium tomentosum</name>
    <name type="common">Hawaiian cotton</name>
    <name type="synonym">Gossypium sandvicense</name>
    <dbReference type="NCBI Taxonomy" id="34277"/>
    <lineage>
        <taxon>Eukaryota</taxon>
        <taxon>Viridiplantae</taxon>
        <taxon>Streptophyta</taxon>
        <taxon>Embryophyta</taxon>
        <taxon>Tracheophyta</taxon>
        <taxon>Spermatophyta</taxon>
        <taxon>Magnoliopsida</taxon>
        <taxon>eudicotyledons</taxon>
        <taxon>Gunneridae</taxon>
        <taxon>Pentapetalae</taxon>
        <taxon>rosids</taxon>
        <taxon>malvids</taxon>
        <taxon>Malvales</taxon>
        <taxon>Malvaceae</taxon>
        <taxon>Malvoideae</taxon>
        <taxon>Gossypium</taxon>
    </lineage>
</organism>
<dbReference type="AlphaFoldDB" id="A0A5D2JBI3"/>
<keyword evidence="2" id="KW-1185">Reference proteome</keyword>
<protein>
    <submittedName>
        <fullName evidence="1">Uncharacterized protein</fullName>
    </submittedName>
</protein>
<dbReference type="EMBL" id="CM017631">
    <property type="protein sequence ID" value="TYH52168.1"/>
    <property type="molecule type" value="Genomic_DNA"/>
</dbReference>
<evidence type="ECO:0000313" key="1">
    <source>
        <dbReference type="EMBL" id="TYH52168.1"/>
    </source>
</evidence>
<sequence length="67" mass="7673">MSSFTNKKKSSAQKRVLYCHCGLSTRICNTNTSKNKVRKLFGCVNFKEVTVMGRIQLQKNKDVQSMK</sequence>